<dbReference type="EMBL" id="CATNWA010018524">
    <property type="protein sequence ID" value="CAI9607929.1"/>
    <property type="molecule type" value="Genomic_DNA"/>
</dbReference>
<keyword evidence="2" id="KW-1185">Reference proteome</keyword>
<organism evidence="1 2">
    <name type="scientific">Staurois parvus</name>
    <dbReference type="NCBI Taxonomy" id="386267"/>
    <lineage>
        <taxon>Eukaryota</taxon>
        <taxon>Metazoa</taxon>
        <taxon>Chordata</taxon>
        <taxon>Craniata</taxon>
        <taxon>Vertebrata</taxon>
        <taxon>Euteleostomi</taxon>
        <taxon>Amphibia</taxon>
        <taxon>Batrachia</taxon>
        <taxon>Anura</taxon>
        <taxon>Neobatrachia</taxon>
        <taxon>Ranoidea</taxon>
        <taxon>Ranidae</taxon>
        <taxon>Staurois</taxon>
    </lineage>
</organism>
<evidence type="ECO:0000313" key="1">
    <source>
        <dbReference type="EMBL" id="CAI9607929.1"/>
    </source>
</evidence>
<proteinExistence type="predicted"/>
<sequence>MGFTLADFCDGSRFGWGGPWNTAHFGGVGRPLSQLPISLLCVSHPVPVRGTG</sequence>
<comment type="caution">
    <text evidence="1">The sequence shown here is derived from an EMBL/GenBank/DDBJ whole genome shotgun (WGS) entry which is preliminary data.</text>
</comment>
<name>A0ABN9GFI6_9NEOB</name>
<dbReference type="Proteomes" id="UP001162483">
    <property type="component" value="Unassembled WGS sequence"/>
</dbReference>
<reference evidence="1" key="1">
    <citation type="submission" date="2023-05" db="EMBL/GenBank/DDBJ databases">
        <authorList>
            <person name="Stuckert A."/>
        </authorList>
    </citation>
    <scope>NUCLEOTIDE SEQUENCE</scope>
</reference>
<protein>
    <submittedName>
        <fullName evidence="1">Uncharacterized protein</fullName>
    </submittedName>
</protein>
<evidence type="ECO:0000313" key="2">
    <source>
        <dbReference type="Proteomes" id="UP001162483"/>
    </source>
</evidence>
<gene>
    <name evidence="1" type="ORF">SPARVUS_LOCUS14018310</name>
</gene>
<accession>A0ABN9GFI6</accession>